<evidence type="ECO:0000313" key="6">
    <source>
        <dbReference type="EMBL" id="CAF1473330.1"/>
    </source>
</evidence>
<dbReference type="SUPFAM" id="SSF48403">
    <property type="entry name" value="Ankyrin repeat"/>
    <property type="match status" value="1"/>
</dbReference>
<feature type="coiled-coil region" evidence="4">
    <location>
        <begin position="632"/>
        <end position="698"/>
    </location>
</feature>
<evidence type="ECO:0000256" key="3">
    <source>
        <dbReference type="PROSITE-ProRule" id="PRU00023"/>
    </source>
</evidence>
<dbReference type="OrthoDB" id="10010245at2759"/>
<feature type="compositionally biased region" description="Polar residues" evidence="5">
    <location>
        <begin position="526"/>
        <end position="537"/>
    </location>
</feature>
<dbReference type="AlphaFoldDB" id="A0A815R7S8"/>
<feature type="region of interest" description="Disordered" evidence="5">
    <location>
        <begin position="526"/>
        <end position="572"/>
    </location>
</feature>
<dbReference type="InterPro" id="IPR036770">
    <property type="entry name" value="Ankyrin_rpt-contain_sf"/>
</dbReference>
<dbReference type="Proteomes" id="UP000663829">
    <property type="component" value="Unassembled WGS sequence"/>
</dbReference>
<dbReference type="Gene3D" id="1.25.40.20">
    <property type="entry name" value="Ankyrin repeat-containing domain"/>
    <property type="match status" value="1"/>
</dbReference>
<feature type="compositionally biased region" description="Polar residues" evidence="5">
    <location>
        <begin position="34"/>
        <end position="48"/>
    </location>
</feature>
<feature type="region of interest" description="Disordered" evidence="5">
    <location>
        <begin position="29"/>
        <end position="48"/>
    </location>
</feature>
<protein>
    <submittedName>
        <fullName evidence="6">Uncharacterized protein</fullName>
    </submittedName>
</protein>
<proteinExistence type="predicted"/>
<feature type="repeat" description="ANK" evidence="3">
    <location>
        <begin position="223"/>
        <end position="255"/>
    </location>
</feature>
<keyword evidence="8" id="KW-1185">Reference proteome</keyword>
<comment type="caution">
    <text evidence="6">The sequence shown here is derived from an EMBL/GenBank/DDBJ whole genome shotgun (WGS) entry which is preliminary data.</text>
</comment>
<evidence type="ECO:0000256" key="2">
    <source>
        <dbReference type="ARBA" id="ARBA00023043"/>
    </source>
</evidence>
<dbReference type="EMBL" id="CAJOBC010086137">
    <property type="protein sequence ID" value="CAF4340288.1"/>
    <property type="molecule type" value="Genomic_DNA"/>
</dbReference>
<gene>
    <name evidence="6" type="ORF">GPM918_LOCUS35544</name>
    <name evidence="7" type="ORF">SRO942_LOCUS36262</name>
</gene>
<reference evidence="6" key="1">
    <citation type="submission" date="2021-02" db="EMBL/GenBank/DDBJ databases">
        <authorList>
            <person name="Nowell W R."/>
        </authorList>
    </citation>
    <scope>NUCLEOTIDE SEQUENCE</scope>
</reference>
<evidence type="ECO:0000256" key="1">
    <source>
        <dbReference type="ARBA" id="ARBA00022737"/>
    </source>
</evidence>
<dbReference type="SMART" id="SM00248">
    <property type="entry name" value="ANK"/>
    <property type="match status" value="2"/>
</dbReference>
<dbReference type="PROSITE" id="PS50297">
    <property type="entry name" value="ANK_REP_REGION"/>
    <property type="match status" value="1"/>
</dbReference>
<dbReference type="EMBL" id="CAJNOQ010020668">
    <property type="protein sequence ID" value="CAF1473330.1"/>
    <property type="molecule type" value="Genomic_DNA"/>
</dbReference>
<dbReference type="PANTHER" id="PTHR24126:SF14">
    <property type="entry name" value="ANK_REP_REGION DOMAIN-CONTAINING PROTEIN"/>
    <property type="match status" value="1"/>
</dbReference>
<organism evidence="6 8">
    <name type="scientific">Didymodactylos carnosus</name>
    <dbReference type="NCBI Taxonomy" id="1234261"/>
    <lineage>
        <taxon>Eukaryota</taxon>
        <taxon>Metazoa</taxon>
        <taxon>Spiralia</taxon>
        <taxon>Gnathifera</taxon>
        <taxon>Rotifera</taxon>
        <taxon>Eurotatoria</taxon>
        <taxon>Bdelloidea</taxon>
        <taxon>Philodinida</taxon>
        <taxon>Philodinidae</taxon>
        <taxon>Didymodactylos</taxon>
    </lineage>
</organism>
<evidence type="ECO:0000313" key="7">
    <source>
        <dbReference type="EMBL" id="CAF4340288.1"/>
    </source>
</evidence>
<evidence type="ECO:0000256" key="4">
    <source>
        <dbReference type="SAM" id="Coils"/>
    </source>
</evidence>
<dbReference type="Pfam" id="PF12796">
    <property type="entry name" value="Ank_2"/>
    <property type="match status" value="1"/>
</dbReference>
<accession>A0A815R7S8</accession>
<dbReference type="InterPro" id="IPR002110">
    <property type="entry name" value="Ankyrin_rpt"/>
</dbReference>
<dbReference type="PANTHER" id="PTHR24126">
    <property type="entry name" value="ANKYRIN REPEAT, PH AND SEC7 DOMAIN CONTAINING PROTEIN SECG-RELATED"/>
    <property type="match status" value="1"/>
</dbReference>
<sequence>MSTENDERHLKGCLSRIVTEVQQTIDKLKHKQENNPATTDSNATTNDSLFSNSMLNNNINTFTLDKEENELLEQLTNDIEIALDEYLPLLSQICCTYLLEFFHPYHYDKNRKFSCPLTLNELYPFSHEVKGILASVDAYPAAFNGKLDVVKKFINDHPALKDKPGLWGTTLLYSSARNNHMEIVKYLIMGARCSVDAQNQRQLAFALHDTGVQQTDVSVSPTAASTALHGACFNGHLEIVEYLVLNGANYFLQNQAFETPIMNGEHQPRIKQFFQKYLILNYSSPQTNASLPDKTISDDERKGSIIDCVWEYKPVSDNTWYVFPENESKELHKSLIPNQPEFATTIHLRVRQGVYSISMMNFLRSGKDMESKNNLAWIRCRGSSALNFDTYSLWEIMLTKHSKAEQNTTPSLKTLTIPAIHDSRFKLQLNSWYSCGAKSSSLLDDAMNYRRKQVTIDIDYIGDKLKFDLQTFSFKSDNELIIGYIRWVPKLISGIEKTNIVDIDNFQSVGDSNAIPLTTRRLAQASVTKTDQQLQRSEMNDDEEILKLNDDDNEDDDETDKEKGTTSNNGTWTLEDLIKGNESSDTQQLSLSSMQSKDPDTISINSNDYFNETVARQTLPQLLEKSNSTANAAETAAITAKLEAENKDLKEQMALAQVRVQEQIEQTGKMSQEKQNQLDEALRKLDQLQSQQVLADEKQKLLANITKTIKTIEYDIQSILGEFLLTKMQSTNEYLKQKKISEYEALFADRLPQINIMEKGNDYMIRLTGFQVHHTELKLILSRIQTLVNVIQSAKDYYKRQLNKTIRTITKNILSVKPMNNILNWKRYVELFMKLLQDKSDEYNKIFNEHINKNGKRITEPCIVNSIQPWIELKTVTDKFMKDNIFNNEVEQLKHVALDEFIKNLFVQELKVVKKPTPKSISVAKNFIEK</sequence>
<dbReference type="PROSITE" id="PS50088">
    <property type="entry name" value="ANK_REPEAT"/>
    <property type="match status" value="1"/>
</dbReference>
<keyword evidence="2 3" id="KW-0040">ANK repeat</keyword>
<keyword evidence="1" id="KW-0677">Repeat</keyword>
<evidence type="ECO:0000313" key="8">
    <source>
        <dbReference type="Proteomes" id="UP000663829"/>
    </source>
</evidence>
<name>A0A815R7S8_9BILA</name>
<evidence type="ECO:0000256" key="5">
    <source>
        <dbReference type="SAM" id="MobiDB-lite"/>
    </source>
</evidence>
<dbReference type="Proteomes" id="UP000681722">
    <property type="component" value="Unassembled WGS sequence"/>
</dbReference>
<feature type="non-terminal residue" evidence="6">
    <location>
        <position position="1"/>
    </location>
</feature>
<keyword evidence="4" id="KW-0175">Coiled coil</keyword>